<evidence type="ECO:0000256" key="1">
    <source>
        <dbReference type="SAM" id="MobiDB-lite"/>
    </source>
</evidence>
<accession>A0ABQ5GCM2</accession>
<keyword evidence="3" id="KW-1185">Reference proteome</keyword>
<sequence length="398" mass="44939">MMRQLPLELSHQEAFEDLVINFILDQEEKVRQLEEYICVIGSDFMQLSLEVVGKLREEIRIEQNKTKKIKKITRFPDTKDLEPLYDHKFSEPLTKEVPSHTPKIVSPKSLYVKHVRTIFPSPPLVRESTFGFKSGTKNNRNVKSRHDVANSSLQSTPQVLSSFEEYTLLVTYLEEVEETLGTPIEVEPLDETQLEDLGLNACNHDLPLSPMEVPSFYEPEPQPQSLTNCPSLDISLGKERGPEPPIKPHSVDSFRMKDIGSLGVDFSNMEMIENEWELESKEVSFLGRGLNSPVRPKEVEKKRTWGAVLVLAFNQPIRVRMGGIHHQAIGAFGAKPPPRLSHLHLYNTTTSPLPPPTTSTSIPTTTDPPDPLPHRNQHPRCHHSATVNATLTPPSPPR</sequence>
<evidence type="ECO:0000313" key="2">
    <source>
        <dbReference type="EMBL" id="GJT73442.1"/>
    </source>
</evidence>
<dbReference type="Proteomes" id="UP001151760">
    <property type="component" value="Unassembled WGS sequence"/>
</dbReference>
<organism evidence="2 3">
    <name type="scientific">Tanacetum coccineum</name>
    <dbReference type="NCBI Taxonomy" id="301880"/>
    <lineage>
        <taxon>Eukaryota</taxon>
        <taxon>Viridiplantae</taxon>
        <taxon>Streptophyta</taxon>
        <taxon>Embryophyta</taxon>
        <taxon>Tracheophyta</taxon>
        <taxon>Spermatophyta</taxon>
        <taxon>Magnoliopsida</taxon>
        <taxon>eudicotyledons</taxon>
        <taxon>Gunneridae</taxon>
        <taxon>Pentapetalae</taxon>
        <taxon>asterids</taxon>
        <taxon>campanulids</taxon>
        <taxon>Asterales</taxon>
        <taxon>Asteraceae</taxon>
        <taxon>Asteroideae</taxon>
        <taxon>Anthemideae</taxon>
        <taxon>Anthemidinae</taxon>
        <taxon>Tanacetum</taxon>
    </lineage>
</organism>
<protein>
    <submittedName>
        <fullName evidence="2">Uncharacterized protein</fullName>
    </submittedName>
</protein>
<name>A0ABQ5GCM2_9ASTR</name>
<feature type="region of interest" description="Disordered" evidence="1">
    <location>
        <begin position="342"/>
        <end position="398"/>
    </location>
</feature>
<gene>
    <name evidence="2" type="ORF">Tco_1032728</name>
</gene>
<reference evidence="2" key="1">
    <citation type="journal article" date="2022" name="Int. J. Mol. Sci.">
        <title>Draft Genome of Tanacetum Coccineum: Genomic Comparison of Closely Related Tanacetum-Family Plants.</title>
        <authorList>
            <person name="Yamashiro T."/>
            <person name="Shiraishi A."/>
            <person name="Nakayama K."/>
            <person name="Satake H."/>
        </authorList>
    </citation>
    <scope>NUCLEOTIDE SEQUENCE</scope>
</reference>
<comment type="caution">
    <text evidence="2">The sequence shown here is derived from an EMBL/GenBank/DDBJ whole genome shotgun (WGS) entry which is preliminary data.</text>
</comment>
<reference evidence="2" key="2">
    <citation type="submission" date="2022-01" db="EMBL/GenBank/DDBJ databases">
        <authorList>
            <person name="Yamashiro T."/>
            <person name="Shiraishi A."/>
            <person name="Satake H."/>
            <person name="Nakayama K."/>
        </authorList>
    </citation>
    <scope>NUCLEOTIDE SEQUENCE</scope>
</reference>
<evidence type="ECO:0000313" key="3">
    <source>
        <dbReference type="Proteomes" id="UP001151760"/>
    </source>
</evidence>
<dbReference type="EMBL" id="BQNB010018353">
    <property type="protein sequence ID" value="GJT73442.1"/>
    <property type="molecule type" value="Genomic_DNA"/>
</dbReference>
<proteinExistence type="predicted"/>